<name>A0A0L0V1Q3_9BASI</name>
<dbReference type="PANTHER" id="PTHR31912:SF34">
    <property type="entry name" value="NOTOCHORD-RELATED PROTEIN"/>
    <property type="match status" value="1"/>
</dbReference>
<dbReference type="Proteomes" id="UP000054564">
    <property type="component" value="Unassembled WGS sequence"/>
</dbReference>
<protein>
    <submittedName>
        <fullName evidence="1">Uncharacterized protein</fullName>
    </submittedName>
</protein>
<evidence type="ECO:0000313" key="1">
    <source>
        <dbReference type="EMBL" id="KNE93116.1"/>
    </source>
</evidence>
<dbReference type="AlphaFoldDB" id="A0A0L0V1Q3"/>
<comment type="caution">
    <text evidence="1">The sequence shown here is derived from an EMBL/GenBank/DDBJ whole genome shotgun (WGS) entry which is preliminary data.</text>
</comment>
<gene>
    <name evidence="1" type="ORF">PSTG_13505</name>
</gene>
<evidence type="ECO:0000313" key="2">
    <source>
        <dbReference type="Proteomes" id="UP000054564"/>
    </source>
</evidence>
<keyword evidence="2" id="KW-1185">Reference proteome</keyword>
<dbReference type="PANTHER" id="PTHR31912">
    <property type="entry name" value="IP13529P"/>
    <property type="match status" value="1"/>
</dbReference>
<sequence length="326" mass="37363">MQEKHIPIHCQLLSHQKNLEKTWPSAPATREVDEIIGQSPVTEDPEVPDSIEDYEKVEQNFFRESKVHAKELKEALKSIAGMNQCDFFDPIKEFAPSGQRIDHNDWINWLYEEVEYSNVDHNAGAGDEEEADEVVEVEQQWFPFKNKMPGVILQGLVGCLLIGYSRHIISQAMYEQITVVLHTLCQLHLPAWSMIRRAQARICKHLDVEIQMSTSVWGTPCTSLGVKRIIKRYNLEEYEWEKVKQLCDFLKLLLDTTNTIIPEKTVTLGLAASMYTMLIKELNDVKMSYDAQELIPAATVMINKLTGYFEAAMNKPVYLCSSILDP</sequence>
<proteinExistence type="predicted"/>
<dbReference type="EMBL" id="AJIL01000145">
    <property type="protein sequence ID" value="KNE93116.1"/>
    <property type="molecule type" value="Genomic_DNA"/>
</dbReference>
<reference evidence="2" key="1">
    <citation type="submission" date="2014-03" db="EMBL/GenBank/DDBJ databases">
        <title>The Genome Sequence of Puccinia striiformis f. sp. tritici PST-78.</title>
        <authorList>
            <consortium name="The Broad Institute Genome Sequencing Platform"/>
            <person name="Cuomo C."/>
            <person name="Hulbert S."/>
            <person name="Chen X."/>
            <person name="Walker B."/>
            <person name="Young S.K."/>
            <person name="Zeng Q."/>
            <person name="Gargeya S."/>
            <person name="Fitzgerald M."/>
            <person name="Haas B."/>
            <person name="Abouelleil A."/>
            <person name="Alvarado L."/>
            <person name="Arachchi H.M."/>
            <person name="Berlin A.M."/>
            <person name="Chapman S.B."/>
            <person name="Goldberg J."/>
            <person name="Griggs A."/>
            <person name="Gujja S."/>
            <person name="Hansen M."/>
            <person name="Howarth C."/>
            <person name="Imamovic A."/>
            <person name="Larimer J."/>
            <person name="McCowan C."/>
            <person name="Montmayeur A."/>
            <person name="Murphy C."/>
            <person name="Neiman D."/>
            <person name="Pearson M."/>
            <person name="Priest M."/>
            <person name="Roberts A."/>
            <person name="Saif S."/>
            <person name="Shea T."/>
            <person name="Sisk P."/>
            <person name="Sykes S."/>
            <person name="Wortman J."/>
            <person name="Nusbaum C."/>
            <person name="Birren B."/>
        </authorList>
    </citation>
    <scope>NUCLEOTIDE SEQUENCE [LARGE SCALE GENOMIC DNA]</scope>
    <source>
        <strain evidence="2">race PST-78</strain>
    </source>
</reference>
<accession>A0A0L0V1Q3</accession>
<organism evidence="1 2">
    <name type="scientific">Puccinia striiformis f. sp. tritici PST-78</name>
    <dbReference type="NCBI Taxonomy" id="1165861"/>
    <lineage>
        <taxon>Eukaryota</taxon>
        <taxon>Fungi</taxon>
        <taxon>Dikarya</taxon>
        <taxon>Basidiomycota</taxon>
        <taxon>Pucciniomycotina</taxon>
        <taxon>Pucciniomycetes</taxon>
        <taxon>Pucciniales</taxon>
        <taxon>Pucciniaceae</taxon>
        <taxon>Puccinia</taxon>
    </lineage>
</organism>